<dbReference type="AlphaFoldDB" id="A0A505HWW5"/>
<dbReference type="Proteomes" id="UP000197666">
    <property type="component" value="Unassembled WGS sequence"/>
</dbReference>
<organism evidence="2 3">
    <name type="scientific">Aspergillus niger</name>
    <dbReference type="NCBI Taxonomy" id="5061"/>
    <lineage>
        <taxon>Eukaryota</taxon>
        <taxon>Fungi</taxon>
        <taxon>Dikarya</taxon>
        <taxon>Ascomycota</taxon>
        <taxon>Pezizomycotina</taxon>
        <taxon>Eurotiomycetes</taxon>
        <taxon>Eurotiomycetidae</taxon>
        <taxon>Eurotiales</taxon>
        <taxon>Aspergillaceae</taxon>
        <taxon>Aspergillus</taxon>
        <taxon>Aspergillus subgen. Circumdati</taxon>
    </lineage>
</organism>
<dbReference type="GO" id="GO:0008168">
    <property type="term" value="F:methyltransferase activity"/>
    <property type="evidence" value="ECO:0007669"/>
    <property type="project" value="TreeGrafter"/>
</dbReference>
<evidence type="ECO:0000313" key="2">
    <source>
        <dbReference type="EMBL" id="TPR04148.1"/>
    </source>
</evidence>
<dbReference type="VEuPathDB" id="FungiDB:M747DRAFT_176680"/>
<protein>
    <submittedName>
        <fullName evidence="2">FMN-dependent dehydrogenase family protein</fullName>
    </submittedName>
</protein>
<accession>A0A505HWW5</accession>
<dbReference type="CDD" id="cd02440">
    <property type="entry name" value="AdoMet_MTases"/>
    <property type="match status" value="1"/>
</dbReference>
<dbReference type="PANTHER" id="PTHR43591:SF99">
    <property type="entry name" value="OS06G0646000 PROTEIN"/>
    <property type="match status" value="1"/>
</dbReference>
<evidence type="ECO:0000259" key="1">
    <source>
        <dbReference type="Pfam" id="PF13847"/>
    </source>
</evidence>
<feature type="domain" description="Methyltransferase" evidence="1">
    <location>
        <begin position="40"/>
        <end position="160"/>
    </location>
</feature>
<proteinExistence type="predicted"/>
<dbReference type="InterPro" id="IPR025714">
    <property type="entry name" value="Methyltranfer_dom"/>
</dbReference>
<sequence>MSSSQTSIIQSIYDERSPNYDTSHHGALAEAYIRTAAPREGESVLDLACGTGLVSFLAEQAVGKPGLVVGVDISPGMLDVARHKAQQTGSNVTFLQHDISHLSGVGLESMLPPGEEGFDLITCAAALVLLPDPGRAVRGWMRWLKPGGRIVTDVAARDVHVPREWSLRELLEGAGLVVKTVFLTESFQDRVYSVADAGEVFERAVSSPMFRNFGDSGVRDEAKRLFVKRFAEEAGAEGVLVDEAKMYLAVAYKL</sequence>
<dbReference type="InterPro" id="IPR029063">
    <property type="entry name" value="SAM-dependent_MTases_sf"/>
</dbReference>
<gene>
    <name evidence="2" type="ORF">CAN33_003685</name>
</gene>
<dbReference type="EMBL" id="NKJJ02000006">
    <property type="protein sequence ID" value="TPR04148.1"/>
    <property type="molecule type" value="Genomic_DNA"/>
</dbReference>
<dbReference type="VEuPathDB" id="FungiDB:An04g09390"/>
<comment type="caution">
    <text evidence="2">The sequence shown here is derived from an EMBL/GenBank/DDBJ whole genome shotgun (WGS) entry which is preliminary data.</text>
</comment>
<dbReference type="Pfam" id="PF13847">
    <property type="entry name" value="Methyltransf_31"/>
    <property type="match status" value="1"/>
</dbReference>
<dbReference type="SUPFAM" id="SSF53335">
    <property type="entry name" value="S-adenosyl-L-methionine-dependent methyltransferases"/>
    <property type="match status" value="1"/>
</dbReference>
<name>A0A505HWW5_ASPNG</name>
<dbReference type="VEuPathDB" id="FungiDB:ASPNIDRAFT2_194883"/>
<dbReference type="Gene3D" id="3.40.50.150">
    <property type="entry name" value="Vaccinia Virus protein VP39"/>
    <property type="match status" value="1"/>
</dbReference>
<dbReference type="VEuPathDB" id="FungiDB:ATCC64974_86190"/>
<evidence type="ECO:0000313" key="3">
    <source>
        <dbReference type="Proteomes" id="UP000197666"/>
    </source>
</evidence>
<dbReference type="PANTHER" id="PTHR43591">
    <property type="entry name" value="METHYLTRANSFERASE"/>
    <property type="match status" value="1"/>
</dbReference>
<reference evidence="3" key="1">
    <citation type="submission" date="2018-10" db="EMBL/GenBank/DDBJ databases">
        <title>FDA dAtabase for Regulatory Grade micrObial Sequences (FDA-ARGOS): Supporting development and validation of Infectious Disease Dx tests.</title>
        <authorList>
            <person name="Kerrigan L."/>
            <person name="Tallon L."/>
            <person name="Sadzewicz L."/>
            <person name="Sengamalay N."/>
            <person name="Ott S."/>
            <person name="Godinez A."/>
            <person name="Nagaraj S."/>
            <person name="Vavikolanu K."/>
            <person name="Nadendla S."/>
            <person name="George J."/>
            <person name="Sichtig H."/>
        </authorList>
    </citation>
    <scope>NUCLEOTIDE SEQUENCE [LARGE SCALE GENOMIC DNA]</scope>
    <source>
        <strain evidence="3">FDAARGOS_311</strain>
    </source>
</reference>